<comment type="similarity">
    <text evidence="1">Belongs to the IMPACT family.</text>
</comment>
<dbReference type="PANTHER" id="PTHR16301">
    <property type="entry name" value="IMPACT-RELATED"/>
    <property type="match status" value="1"/>
</dbReference>
<feature type="domain" description="Impact N-terminal" evidence="2">
    <location>
        <begin position="22"/>
        <end position="125"/>
    </location>
</feature>
<dbReference type="InterPro" id="IPR020569">
    <property type="entry name" value="UPF0029_Impact_CS"/>
</dbReference>
<name>A0A1H3W2Q8_9BACT</name>
<dbReference type="InterPro" id="IPR023582">
    <property type="entry name" value="Impact"/>
</dbReference>
<protein>
    <submittedName>
        <fullName evidence="3">Uncharacterized protein, YigZ family</fullName>
    </submittedName>
</protein>
<gene>
    <name evidence="3" type="ORF">SAMN05192529_10272</name>
</gene>
<keyword evidence="4" id="KW-1185">Reference proteome</keyword>
<evidence type="ECO:0000259" key="2">
    <source>
        <dbReference type="Pfam" id="PF01205"/>
    </source>
</evidence>
<evidence type="ECO:0000313" key="4">
    <source>
        <dbReference type="Proteomes" id="UP000199041"/>
    </source>
</evidence>
<dbReference type="PANTHER" id="PTHR16301:SF20">
    <property type="entry name" value="IMPACT FAMILY MEMBER YIGZ"/>
    <property type="match status" value="1"/>
</dbReference>
<dbReference type="OrthoDB" id="9813771at2"/>
<dbReference type="InterPro" id="IPR020568">
    <property type="entry name" value="Ribosomal_Su5_D2-typ_SF"/>
</dbReference>
<dbReference type="STRING" id="551991.SAMN05192529_10272"/>
<dbReference type="RefSeq" id="WP_091392944.1">
    <property type="nucleotide sequence ID" value="NZ_FNQY01000002.1"/>
</dbReference>
<reference evidence="3 4" key="1">
    <citation type="submission" date="2016-10" db="EMBL/GenBank/DDBJ databases">
        <authorList>
            <person name="de Groot N.N."/>
        </authorList>
    </citation>
    <scope>NUCLEOTIDE SEQUENCE [LARGE SCALE GENOMIC DNA]</scope>
    <source>
        <strain evidence="3 4">Vu-144</strain>
    </source>
</reference>
<dbReference type="SUPFAM" id="SSF54211">
    <property type="entry name" value="Ribosomal protein S5 domain 2-like"/>
    <property type="match status" value="1"/>
</dbReference>
<dbReference type="InterPro" id="IPR036956">
    <property type="entry name" value="Impact_N_sf"/>
</dbReference>
<accession>A0A1H3W2Q8</accession>
<sequence length="204" mass="22370">MTTSDTTFYTIDQEATAEFKDRGSKFLAYAFPVKSPEDFKNRQAALKKEHGKAVHFCFAYKLGPDNLVFRSSDDGEPAGSAGKPILGQITSKGLTDVAIIVVRYFGGTLLGVPGLINAYKTAAALSLQMVPIIKKQILVDCQLDFDYTRLGEVMRWIKTFNAVIKTQESQLFCKMVIAIPKAVLSEAATVFGSLQAVDFKKLGK</sequence>
<proteinExistence type="inferred from homology"/>
<organism evidence="3 4">
    <name type="scientific">Arachidicoccus rhizosphaerae</name>
    <dbReference type="NCBI Taxonomy" id="551991"/>
    <lineage>
        <taxon>Bacteria</taxon>
        <taxon>Pseudomonadati</taxon>
        <taxon>Bacteroidota</taxon>
        <taxon>Chitinophagia</taxon>
        <taxon>Chitinophagales</taxon>
        <taxon>Chitinophagaceae</taxon>
        <taxon>Arachidicoccus</taxon>
    </lineage>
</organism>
<dbReference type="AlphaFoldDB" id="A0A1H3W2Q8"/>
<dbReference type="EMBL" id="FNQY01000002">
    <property type="protein sequence ID" value="SDZ81171.1"/>
    <property type="molecule type" value="Genomic_DNA"/>
</dbReference>
<dbReference type="GO" id="GO:0006446">
    <property type="term" value="P:regulation of translational initiation"/>
    <property type="evidence" value="ECO:0007669"/>
    <property type="project" value="TreeGrafter"/>
</dbReference>
<dbReference type="Gene3D" id="3.30.230.30">
    <property type="entry name" value="Impact, N-terminal domain"/>
    <property type="match status" value="1"/>
</dbReference>
<dbReference type="PROSITE" id="PS00910">
    <property type="entry name" value="UPF0029"/>
    <property type="match status" value="1"/>
</dbReference>
<dbReference type="GO" id="GO:0005737">
    <property type="term" value="C:cytoplasm"/>
    <property type="evidence" value="ECO:0007669"/>
    <property type="project" value="TreeGrafter"/>
</dbReference>
<dbReference type="Pfam" id="PF01205">
    <property type="entry name" value="Impact_N"/>
    <property type="match status" value="1"/>
</dbReference>
<evidence type="ECO:0000313" key="3">
    <source>
        <dbReference type="EMBL" id="SDZ81171.1"/>
    </source>
</evidence>
<evidence type="ECO:0000256" key="1">
    <source>
        <dbReference type="ARBA" id="ARBA00007665"/>
    </source>
</evidence>
<dbReference type="InterPro" id="IPR001498">
    <property type="entry name" value="Impact_N"/>
</dbReference>
<dbReference type="Proteomes" id="UP000199041">
    <property type="component" value="Unassembled WGS sequence"/>
</dbReference>